<evidence type="ECO:0000313" key="2">
    <source>
        <dbReference type="EMBL" id="RGM08791.1"/>
    </source>
</evidence>
<comment type="caution">
    <text evidence="2">The sequence shown here is derived from an EMBL/GenBank/DDBJ whole genome shotgun (WGS) entry which is preliminary data.</text>
</comment>
<dbReference type="Proteomes" id="UP000261257">
    <property type="component" value="Unassembled WGS sequence"/>
</dbReference>
<organism evidence="2 3">
    <name type="scientific">Hungatella hathewayi</name>
    <dbReference type="NCBI Taxonomy" id="154046"/>
    <lineage>
        <taxon>Bacteria</taxon>
        <taxon>Bacillati</taxon>
        <taxon>Bacillota</taxon>
        <taxon>Clostridia</taxon>
        <taxon>Lachnospirales</taxon>
        <taxon>Lachnospiraceae</taxon>
        <taxon>Hungatella</taxon>
    </lineage>
</organism>
<dbReference type="AlphaFoldDB" id="A0A3E4UHD8"/>
<accession>A0A3E4UHD8</accession>
<feature type="transmembrane region" description="Helical" evidence="1">
    <location>
        <begin position="193"/>
        <end position="212"/>
    </location>
</feature>
<reference evidence="2 3" key="1">
    <citation type="submission" date="2018-08" db="EMBL/GenBank/DDBJ databases">
        <title>A genome reference for cultivated species of the human gut microbiota.</title>
        <authorList>
            <person name="Zou Y."/>
            <person name="Xue W."/>
            <person name="Luo G."/>
        </authorList>
    </citation>
    <scope>NUCLEOTIDE SEQUENCE [LARGE SCALE GENOMIC DNA]</scope>
    <source>
        <strain evidence="2 3">TF05-11AC</strain>
    </source>
</reference>
<feature type="transmembrane region" description="Helical" evidence="1">
    <location>
        <begin position="264"/>
        <end position="283"/>
    </location>
</feature>
<keyword evidence="1" id="KW-0812">Transmembrane</keyword>
<feature type="transmembrane region" description="Helical" evidence="1">
    <location>
        <begin position="56"/>
        <end position="80"/>
    </location>
</feature>
<keyword evidence="1" id="KW-1133">Transmembrane helix</keyword>
<sequence>MNNMKVSRLAIVQTVFSLSVMLLFYADLGLKFNQVVLAVVFIECAVVSMKDRFFNVYQIFLLMMFFFNLSIPFFNLFGLYDYPDDNMFNYSAGIRVAISTSSLQQTYAVLTILLLGTSVGWLLNKNQAAKKTGFCTNETASFHLGNWIWVRRLFLLILPFEFLYEIILVRFAMENGYVATMHLHSYLDSISKILVYIDYIYPFAGLMALFICRDKKDYFKYATLYLLPYVVQLFTGLRGNMISILLAVLFLYSWNYRQIKIREAVSAFVILFIAIISIGAVRFSHDVNDISRVFSGGLTKAIIDEICSNGESIAVLSYTIQLLESFTNKVPFLFGYIFAIFSFSSNYSIDGIMNKSYLAQHITYLLNSSKLLGGSTIGTAISAEFYEFGQGNYLVVFILSILLLMIANLFIRKMYKNPMWFYFAVSYIQNLFLSPRGSVMKIFSKLSLAYIVIFIFLSIFFRKRGTDNEY</sequence>
<feature type="transmembrane region" description="Helical" evidence="1">
    <location>
        <begin position="393"/>
        <end position="411"/>
    </location>
</feature>
<proteinExistence type="predicted"/>
<gene>
    <name evidence="2" type="ORF">DXC39_02165</name>
</gene>
<name>A0A3E4UHD8_9FIRM</name>
<feature type="transmembrane region" description="Helical" evidence="1">
    <location>
        <begin position="330"/>
        <end position="349"/>
    </location>
</feature>
<evidence type="ECO:0000313" key="3">
    <source>
        <dbReference type="Proteomes" id="UP000261257"/>
    </source>
</evidence>
<protein>
    <submittedName>
        <fullName evidence="2">O-antigen polysaccharide polymerase Wzy</fullName>
    </submittedName>
</protein>
<feature type="transmembrane region" description="Helical" evidence="1">
    <location>
        <begin position="153"/>
        <end position="173"/>
    </location>
</feature>
<dbReference type="Pfam" id="PF14296">
    <property type="entry name" value="O-ag_pol_Wzy"/>
    <property type="match status" value="1"/>
</dbReference>
<keyword evidence="1" id="KW-0472">Membrane</keyword>
<feature type="transmembrane region" description="Helical" evidence="1">
    <location>
        <begin position="105"/>
        <end position="123"/>
    </location>
</feature>
<evidence type="ECO:0000256" key="1">
    <source>
        <dbReference type="SAM" id="Phobius"/>
    </source>
</evidence>
<dbReference type="EMBL" id="QSSQ01000001">
    <property type="protein sequence ID" value="RGM08791.1"/>
    <property type="molecule type" value="Genomic_DNA"/>
</dbReference>
<dbReference type="InterPro" id="IPR029468">
    <property type="entry name" value="O-ag_pol_Wzy"/>
</dbReference>
<feature type="transmembrane region" description="Helical" evidence="1">
    <location>
        <begin position="224"/>
        <end position="252"/>
    </location>
</feature>
<feature type="transmembrane region" description="Helical" evidence="1">
    <location>
        <begin position="442"/>
        <end position="461"/>
    </location>
</feature>